<dbReference type="AlphaFoldDB" id="A0A371ET62"/>
<dbReference type="Gene3D" id="1.25.40.10">
    <property type="entry name" value="Tetratricopeptide repeat domain"/>
    <property type="match status" value="1"/>
</dbReference>
<evidence type="ECO:0000313" key="2">
    <source>
        <dbReference type="Proteomes" id="UP000257109"/>
    </source>
</evidence>
<dbReference type="OrthoDB" id="1427715at2759"/>
<keyword evidence="2" id="KW-1185">Reference proteome</keyword>
<gene>
    <name evidence="1" type="ORF">CR513_51685</name>
</gene>
<dbReference type="EMBL" id="QJKJ01012208">
    <property type="protein sequence ID" value="RDX69223.1"/>
    <property type="molecule type" value="Genomic_DNA"/>
</dbReference>
<dbReference type="Proteomes" id="UP000257109">
    <property type="component" value="Unassembled WGS sequence"/>
</dbReference>
<accession>A0A371ET62</accession>
<proteinExistence type="predicted"/>
<evidence type="ECO:0008006" key="3">
    <source>
        <dbReference type="Google" id="ProtNLM"/>
    </source>
</evidence>
<name>A0A371ET62_MUCPR</name>
<organism evidence="1 2">
    <name type="scientific">Mucuna pruriens</name>
    <name type="common">Velvet bean</name>
    <name type="synonym">Dolichos pruriens</name>
    <dbReference type="NCBI Taxonomy" id="157652"/>
    <lineage>
        <taxon>Eukaryota</taxon>
        <taxon>Viridiplantae</taxon>
        <taxon>Streptophyta</taxon>
        <taxon>Embryophyta</taxon>
        <taxon>Tracheophyta</taxon>
        <taxon>Spermatophyta</taxon>
        <taxon>Magnoliopsida</taxon>
        <taxon>eudicotyledons</taxon>
        <taxon>Gunneridae</taxon>
        <taxon>Pentapetalae</taxon>
        <taxon>rosids</taxon>
        <taxon>fabids</taxon>
        <taxon>Fabales</taxon>
        <taxon>Fabaceae</taxon>
        <taxon>Papilionoideae</taxon>
        <taxon>50 kb inversion clade</taxon>
        <taxon>NPAAA clade</taxon>
        <taxon>indigoferoid/millettioid clade</taxon>
        <taxon>Phaseoleae</taxon>
        <taxon>Mucuna</taxon>
    </lineage>
</organism>
<evidence type="ECO:0000313" key="1">
    <source>
        <dbReference type="EMBL" id="RDX69223.1"/>
    </source>
</evidence>
<dbReference type="InterPro" id="IPR011990">
    <property type="entry name" value="TPR-like_helical_dom_sf"/>
</dbReference>
<feature type="non-terminal residue" evidence="1">
    <location>
        <position position="1"/>
    </location>
</feature>
<protein>
    <recommendedName>
        <fullName evidence="3">Pentatricopeptide repeat-containing protein</fullName>
    </recommendedName>
</protein>
<comment type="caution">
    <text evidence="1">The sequence shown here is derived from an EMBL/GenBank/DDBJ whole genome shotgun (WGS) entry which is preliminary data.</text>
</comment>
<reference evidence="1" key="1">
    <citation type="submission" date="2018-05" db="EMBL/GenBank/DDBJ databases">
        <title>Draft genome of Mucuna pruriens seed.</title>
        <authorList>
            <person name="Nnadi N.E."/>
            <person name="Vos R."/>
            <person name="Hasami M.H."/>
            <person name="Devisetty U.K."/>
            <person name="Aguiy J.C."/>
        </authorList>
    </citation>
    <scope>NUCLEOTIDE SEQUENCE [LARGE SCALE GENOMIC DNA]</scope>
    <source>
        <strain evidence="1">JCA_2017</strain>
    </source>
</reference>
<sequence>MDGYCFVNEVNNAKYVFSTMVQMGVNPDVHSYNYVRFKWWMKPLIFKEMHYKKYVGLFYEGSDLRSKMEYNGCNPDAITFGIIICDLFEKDENDKLTRIDEKKKEVAVIASFPEND</sequence>
<feature type="non-terminal residue" evidence="1">
    <location>
        <position position="116"/>
    </location>
</feature>